<dbReference type="GO" id="GO:0008168">
    <property type="term" value="F:methyltransferase activity"/>
    <property type="evidence" value="ECO:0007669"/>
    <property type="project" value="UniProtKB-KW"/>
</dbReference>
<dbReference type="GO" id="GO:0032259">
    <property type="term" value="P:methylation"/>
    <property type="evidence" value="ECO:0007669"/>
    <property type="project" value="UniProtKB-KW"/>
</dbReference>
<dbReference type="InterPro" id="IPR029063">
    <property type="entry name" value="SAM-dependent_MTases_sf"/>
</dbReference>
<reference evidence="4 5" key="1">
    <citation type="submission" date="2018-02" db="EMBL/GenBank/DDBJ databases">
        <title>8 Nocardia nova and 1 Nocardia cyriacigeorgica strain used for evolution to TMP-SMX.</title>
        <authorList>
            <person name="Mehta H."/>
            <person name="Weng J."/>
            <person name="Shamoo Y."/>
        </authorList>
    </citation>
    <scope>NUCLEOTIDE SEQUENCE [LARGE SCALE GENOMIC DNA]</scope>
    <source>
        <strain evidence="4 5">MDA3139</strain>
    </source>
</reference>
<keyword evidence="1 4" id="KW-0489">Methyltransferase</keyword>
<dbReference type="AlphaFoldDB" id="A0A2S6AME5"/>
<evidence type="ECO:0000259" key="3">
    <source>
        <dbReference type="Pfam" id="PF13649"/>
    </source>
</evidence>
<evidence type="ECO:0000313" key="4">
    <source>
        <dbReference type="EMBL" id="PPJ36404.1"/>
    </source>
</evidence>
<dbReference type="Gene3D" id="3.40.50.150">
    <property type="entry name" value="Vaccinia Virus protein VP39"/>
    <property type="match status" value="1"/>
</dbReference>
<evidence type="ECO:0000256" key="1">
    <source>
        <dbReference type="ARBA" id="ARBA00022603"/>
    </source>
</evidence>
<dbReference type="EMBL" id="PSZC01000014">
    <property type="protein sequence ID" value="PPJ36404.1"/>
    <property type="molecule type" value="Genomic_DNA"/>
</dbReference>
<proteinExistence type="predicted"/>
<dbReference type="PANTHER" id="PTHR43861:SF1">
    <property type="entry name" value="TRANS-ACONITATE 2-METHYLTRANSFERASE"/>
    <property type="match status" value="1"/>
</dbReference>
<name>A0A2S6AME5_9NOCA</name>
<feature type="domain" description="Methyltransferase" evidence="3">
    <location>
        <begin position="58"/>
        <end position="151"/>
    </location>
</feature>
<organism evidence="4 5">
    <name type="scientific">Nocardia nova</name>
    <dbReference type="NCBI Taxonomy" id="37330"/>
    <lineage>
        <taxon>Bacteria</taxon>
        <taxon>Bacillati</taxon>
        <taxon>Actinomycetota</taxon>
        <taxon>Actinomycetes</taxon>
        <taxon>Mycobacteriales</taxon>
        <taxon>Nocardiaceae</taxon>
        <taxon>Nocardia</taxon>
    </lineage>
</organism>
<accession>A0A2S6AME5</accession>
<dbReference type="Pfam" id="PF13649">
    <property type="entry name" value="Methyltransf_25"/>
    <property type="match status" value="1"/>
</dbReference>
<dbReference type="SUPFAM" id="SSF53335">
    <property type="entry name" value="S-adenosyl-L-methionine-dependent methyltransferases"/>
    <property type="match status" value="1"/>
</dbReference>
<dbReference type="CDD" id="cd02440">
    <property type="entry name" value="AdoMet_MTases"/>
    <property type="match status" value="1"/>
</dbReference>
<dbReference type="InterPro" id="IPR041698">
    <property type="entry name" value="Methyltransf_25"/>
</dbReference>
<gene>
    <name evidence="4" type="ORF">C5E45_20355</name>
</gene>
<dbReference type="Proteomes" id="UP000239874">
    <property type="component" value="Unassembled WGS sequence"/>
</dbReference>
<evidence type="ECO:0000313" key="5">
    <source>
        <dbReference type="Proteomes" id="UP000239874"/>
    </source>
</evidence>
<evidence type="ECO:0000256" key="2">
    <source>
        <dbReference type="ARBA" id="ARBA00022679"/>
    </source>
</evidence>
<dbReference type="PANTHER" id="PTHR43861">
    <property type="entry name" value="TRANS-ACONITATE 2-METHYLTRANSFERASE-RELATED"/>
    <property type="match status" value="1"/>
</dbReference>
<keyword evidence="2 4" id="KW-0808">Transferase</keyword>
<comment type="caution">
    <text evidence="4">The sequence shown here is derived from an EMBL/GenBank/DDBJ whole genome shotgun (WGS) entry which is preliminary data.</text>
</comment>
<protein>
    <submittedName>
        <fullName evidence="4">Class I SAM-dependent methyltransferase</fullName>
    </submittedName>
</protein>
<dbReference type="RefSeq" id="WP_104380199.1">
    <property type="nucleotide sequence ID" value="NZ_PSZC01000014.1"/>
</dbReference>
<sequence>MPATPFTDQRLVTSLYHSAERLSERTRSLHAAKISGADAAATITGLIARHAPAPRTISDIGCGRGTTTLRLATDLRPSRLLAVDQSQALLDVAVQRCRAARQTVTPVCADFHALPMPAASIDVAVAAFCLYHSPQPHTVVAQIAGCLAPTGHAVLVTKSADSYAELDEMIAAAGIDPDAASRPSLYQTFHAANAAAVVESAMTLVDIVKQRHEFRFDDLDAVSRYIATTPKYVVAETLRNPEAISAHLKSRLPDRPVVASSTVCYIVAKKQ</sequence>